<organism evidence="4 5">
    <name type="scientific">Bacteriovorax antarcticus</name>
    <dbReference type="NCBI Taxonomy" id="3088717"/>
    <lineage>
        <taxon>Bacteria</taxon>
        <taxon>Pseudomonadati</taxon>
        <taxon>Bdellovibrionota</taxon>
        <taxon>Bacteriovoracia</taxon>
        <taxon>Bacteriovoracales</taxon>
        <taxon>Bacteriovoracaceae</taxon>
        <taxon>Bacteriovorax</taxon>
    </lineage>
</organism>
<dbReference type="EMBL" id="JAYGJQ010000002">
    <property type="protein sequence ID" value="MEA9357972.1"/>
    <property type="molecule type" value="Genomic_DNA"/>
</dbReference>
<proteinExistence type="inferred from homology"/>
<accession>A0ABU5VYE0</accession>
<evidence type="ECO:0000313" key="5">
    <source>
        <dbReference type="Proteomes" id="UP001302274"/>
    </source>
</evidence>
<dbReference type="PRINTS" id="PR00705">
    <property type="entry name" value="PAPAIN"/>
</dbReference>
<comment type="similarity">
    <text evidence="1">Belongs to the peptidase C1 family.</text>
</comment>
<dbReference type="PANTHER" id="PTHR12411">
    <property type="entry name" value="CYSTEINE PROTEASE FAMILY C1-RELATED"/>
    <property type="match status" value="1"/>
</dbReference>
<protein>
    <submittedName>
        <fullName evidence="4">C1 family peptidase</fullName>
    </submittedName>
</protein>
<dbReference type="InterPro" id="IPR013128">
    <property type="entry name" value="Peptidase_C1A"/>
</dbReference>
<dbReference type="SUPFAM" id="SSF54001">
    <property type="entry name" value="Cysteine proteinases"/>
    <property type="match status" value="1"/>
</dbReference>
<gene>
    <name evidence="4" type="ORF">SHI21_17200</name>
</gene>
<dbReference type="PROSITE" id="PS00640">
    <property type="entry name" value="THIOL_PROTEASE_ASN"/>
    <property type="match status" value="1"/>
</dbReference>
<feature type="domain" description="Peptidase C1A papain C-terminal" evidence="3">
    <location>
        <begin position="74"/>
        <end position="295"/>
    </location>
</feature>
<evidence type="ECO:0000256" key="1">
    <source>
        <dbReference type="ARBA" id="ARBA00008455"/>
    </source>
</evidence>
<dbReference type="InterPro" id="IPR039417">
    <property type="entry name" value="Peptidase_C1A_papain-like"/>
</dbReference>
<keyword evidence="2" id="KW-0732">Signal</keyword>
<dbReference type="Gene3D" id="3.90.70.10">
    <property type="entry name" value="Cysteine proteinases"/>
    <property type="match status" value="1"/>
</dbReference>
<dbReference type="Proteomes" id="UP001302274">
    <property type="component" value="Unassembled WGS sequence"/>
</dbReference>
<dbReference type="SMART" id="SM00645">
    <property type="entry name" value="Pept_C1"/>
    <property type="match status" value="1"/>
</dbReference>
<dbReference type="InterPro" id="IPR038765">
    <property type="entry name" value="Papain-like_cys_pep_sf"/>
</dbReference>
<comment type="caution">
    <text evidence="4">The sequence shown here is derived from an EMBL/GenBank/DDBJ whole genome shotgun (WGS) entry which is preliminary data.</text>
</comment>
<dbReference type="InterPro" id="IPR000668">
    <property type="entry name" value="Peptidase_C1A_C"/>
</dbReference>
<keyword evidence="5" id="KW-1185">Reference proteome</keyword>
<feature type="chain" id="PRO_5046630174" evidence="2">
    <location>
        <begin position="19"/>
        <end position="494"/>
    </location>
</feature>
<reference evidence="4 5" key="1">
    <citation type="submission" date="2023-11" db="EMBL/GenBank/DDBJ databases">
        <title>A Novel Polar Bacteriovorax (B. antarcticus) Isolated from the Biocrust in Antarctica.</title>
        <authorList>
            <person name="Mun W."/>
            <person name="Choi S.Y."/>
            <person name="Mitchell R.J."/>
        </authorList>
    </citation>
    <scope>NUCLEOTIDE SEQUENCE [LARGE SCALE GENOMIC DNA]</scope>
    <source>
        <strain evidence="4 5">PP10</strain>
    </source>
</reference>
<feature type="signal peptide" evidence="2">
    <location>
        <begin position="1"/>
        <end position="18"/>
    </location>
</feature>
<dbReference type="InterPro" id="IPR025661">
    <property type="entry name" value="Pept_asp_AS"/>
</dbReference>
<dbReference type="CDD" id="cd02248">
    <property type="entry name" value="Peptidase_C1A"/>
    <property type="match status" value="1"/>
</dbReference>
<dbReference type="RefSeq" id="WP_323578177.1">
    <property type="nucleotide sequence ID" value="NZ_JAYGJQ010000002.1"/>
</dbReference>
<evidence type="ECO:0000256" key="2">
    <source>
        <dbReference type="SAM" id="SignalP"/>
    </source>
</evidence>
<dbReference type="Pfam" id="PF00112">
    <property type="entry name" value="Peptidase_C1"/>
    <property type="match status" value="1"/>
</dbReference>
<sequence length="494" mass="54196">MKKWIVLAVLALNVSAQASSISVNSINSLIQKNKGGWIARENRISRLSDFEIKRLLGSKDLPEGNGLYEDRTRALEAWDWRNVEGVNWLGSVMDQGNCGSCVAFASVATLEAQYRINSTLPWLTPTFSPQQLFNCGGGACDMGWFPSSAASFLKNKGVVDSSCAPYASGSTGEDVQCKKNFCQNQTERTYRIANFNSPSGGGGVSSKVKEALKKGPLVTTLTVYEDFMVYSSGVYKSVSNKRVGGHAVSLVGFNDEGRYWIVRNSWGPDWGENGFIRVSYDDKSGIGDSTWAYQTTPEDNYISIANPTDHQYVSGTETIQVKLAKPAASEVVIAGDTDTMNVVSCQGTSTQECGMTIDTQKLKDGRYEVYAKSGDKKSQVREFLVVNHEPQTTISFAGVRGVDLKKPQKGRIEFDIDVKAAPVIPQRVTFIIEDSTGKVIVKRVTDQVVEHMRLGFRTNTIANGSYKIYYTAETPFNGSMAEARSNVEVMTTKN</sequence>
<evidence type="ECO:0000259" key="3">
    <source>
        <dbReference type="SMART" id="SM00645"/>
    </source>
</evidence>
<evidence type="ECO:0000313" key="4">
    <source>
        <dbReference type="EMBL" id="MEA9357972.1"/>
    </source>
</evidence>
<name>A0ABU5VYE0_9BACT</name>